<evidence type="ECO:0000313" key="2">
    <source>
        <dbReference type="EMBL" id="SDJ32186.1"/>
    </source>
</evidence>
<sequence length="131" mass="14317">MKKLFYLFAAILFGLSATAQNNTFAKSSMVVIVSQAKTTFTKGTSYKDWLNAQVGNTVPNAQEEKLLKEVYGFLTAGSNSEAIFKNSEGTSLTELSKVKNGAVFAQATAQRGLWMFLVRLIIEILIEVVAP</sequence>
<feature type="chain" id="PRO_5011666994" evidence="1">
    <location>
        <begin position="20"/>
        <end position="131"/>
    </location>
</feature>
<keyword evidence="3" id="KW-1185">Reference proteome</keyword>
<gene>
    <name evidence="2" type="ORF">SAMN04487935_0681</name>
</gene>
<keyword evidence="1" id="KW-0732">Signal</keyword>
<reference evidence="2 3" key="1">
    <citation type="submission" date="2016-10" db="EMBL/GenBank/DDBJ databases">
        <authorList>
            <person name="de Groot N.N."/>
        </authorList>
    </citation>
    <scope>NUCLEOTIDE SEQUENCE [LARGE SCALE GENOMIC DNA]</scope>
    <source>
        <strain evidence="2 3">CGMCC 1.10076</strain>
    </source>
</reference>
<accession>A0A1G8SSG8</accession>
<organism evidence="2 3">
    <name type="scientific">Flavobacterium noncentrifugens</name>
    <dbReference type="NCBI Taxonomy" id="1128970"/>
    <lineage>
        <taxon>Bacteria</taxon>
        <taxon>Pseudomonadati</taxon>
        <taxon>Bacteroidota</taxon>
        <taxon>Flavobacteriia</taxon>
        <taxon>Flavobacteriales</taxon>
        <taxon>Flavobacteriaceae</taxon>
        <taxon>Flavobacterium</taxon>
    </lineage>
</organism>
<dbReference type="RefSeq" id="WP_091391837.1">
    <property type="nucleotide sequence ID" value="NZ_BKAI01000002.1"/>
</dbReference>
<evidence type="ECO:0000256" key="1">
    <source>
        <dbReference type="SAM" id="SignalP"/>
    </source>
</evidence>
<evidence type="ECO:0000313" key="3">
    <source>
        <dbReference type="Proteomes" id="UP000199580"/>
    </source>
</evidence>
<protein>
    <submittedName>
        <fullName evidence="2">Uncharacterized protein</fullName>
    </submittedName>
</protein>
<name>A0A1G8SSG8_9FLAO</name>
<dbReference type="Proteomes" id="UP000199580">
    <property type="component" value="Unassembled WGS sequence"/>
</dbReference>
<dbReference type="AlphaFoldDB" id="A0A1G8SSG8"/>
<dbReference type="STRING" id="1128970.SAMN04487935_0681"/>
<dbReference type="EMBL" id="FNEZ01000001">
    <property type="protein sequence ID" value="SDJ32186.1"/>
    <property type="molecule type" value="Genomic_DNA"/>
</dbReference>
<feature type="signal peptide" evidence="1">
    <location>
        <begin position="1"/>
        <end position="19"/>
    </location>
</feature>
<proteinExistence type="predicted"/>